<evidence type="ECO:0000313" key="3">
    <source>
        <dbReference type="Proteomes" id="UP000198990"/>
    </source>
</evidence>
<feature type="signal peptide" evidence="1">
    <location>
        <begin position="1"/>
        <end position="18"/>
    </location>
</feature>
<dbReference type="Gene3D" id="2.60.40.1120">
    <property type="entry name" value="Carboxypeptidase-like, regulatory domain"/>
    <property type="match status" value="1"/>
</dbReference>
<feature type="chain" id="PRO_5011439955" evidence="1">
    <location>
        <begin position="19"/>
        <end position="132"/>
    </location>
</feature>
<dbReference type="InterPro" id="IPR008969">
    <property type="entry name" value="CarboxyPept-like_regulatory"/>
</dbReference>
<dbReference type="Proteomes" id="UP000198990">
    <property type="component" value="Unassembled WGS sequence"/>
</dbReference>
<gene>
    <name evidence="2" type="ORF">SAMN04488008_104449</name>
</gene>
<dbReference type="SUPFAM" id="SSF49464">
    <property type="entry name" value="Carboxypeptidase regulatory domain-like"/>
    <property type="match status" value="1"/>
</dbReference>
<keyword evidence="1" id="KW-0732">Signal</keyword>
<sequence length="132" mass="14749">MKKIFFLFIVSICSFSFAQETSSIRGKILDGELFNEPLIMASISINDTPIITHTNFRGNFEFTDVVPGSHEIKIQFLGYESVQFIVDIKAGEEIEILETLYAKTLALPSFSKVSSISDVSMSKLELSANKSR</sequence>
<reference evidence="3" key="1">
    <citation type="submission" date="2016-10" db="EMBL/GenBank/DDBJ databases">
        <authorList>
            <person name="Varghese N."/>
            <person name="Submissions S."/>
        </authorList>
    </citation>
    <scope>NUCLEOTIDE SEQUENCE [LARGE SCALE GENOMIC DNA]</scope>
    <source>
        <strain evidence="3">DSM 16471</strain>
    </source>
</reference>
<dbReference type="RefSeq" id="WP_091624390.1">
    <property type="nucleotide sequence ID" value="NZ_FNZN01000004.1"/>
</dbReference>
<accession>A0A1H7RZZ3</accession>
<dbReference type="OrthoDB" id="1443962at2"/>
<dbReference type="EMBL" id="FNZN01000004">
    <property type="protein sequence ID" value="SEL65881.1"/>
    <property type="molecule type" value="Genomic_DNA"/>
</dbReference>
<organism evidence="2 3">
    <name type="scientific">Maribacter orientalis</name>
    <dbReference type="NCBI Taxonomy" id="228957"/>
    <lineage>
        <taxon>Bacteria</taxon>
        <taxon>Pseudomonadati</taxon>
        <taxon>Bacteroidota</taxon>
        <taxon>Flavobacteriia</taxon>
        <taxon>Flavobacteriales</taxon>
        <taxon>Flavobacteriaceae</taxon>
        <taxon>Maribacter</taxon>
    </lineage>
</organism>
<protein>
    <submittedName>
        <fullName evidence="2">CarboxypepD_reg-like domain-containing protein</fullName>
    </submittedName>
</protein>
<dbReference type="AlphaFoldDB" id="A0A1H7RZZ3"/>
<keyword evidence="3" id="KW-1185">Reference proteome</keyword>
<evidence type="ECO:0000313" key="2">
    <source>
        <dbReference type="EMBL" id="SEL65881.1"/>
    </source>
</evidence>
<evidence type="ECO:0000256" key="1">
    <source>
        <dbReference type="SAM" id="SignalP"/>
    </source>
</evidence>
<name>A0A1H7RZZ3_9FLAO</name>
<dbReference type="Pfam" id="PF13715">
    <property type="entry name" value="CarbopepD_reg_2"/>
    <property type="match status" value="1"/>
</dbReference>
<proteinExistence type="predicted"/>
<dbReference type="STRING" id="228957.SAMN04488008_104449"/>